<dbReference type="GO" id="GO:0005886">
    <property type="term" value="C:plasma membrane"/>
    <property type="evidence" value="ECO:0007669"/>
    <property type="project" value="TreeGrafter"/>
</dbReference>
<evidence type="ECO:0000313" key="4">
    <source>
        <dbReference type="EMBL" id="KAG2438699.1"/>
    </source>
</evidence>
<feature type="compositionally biased region" description="Low complexity" evidence="2">
    <location>
        <begin position="963"/>
        <end position="981"/>
    </location>
</feature>
<keyword evidence="3" id="KW-0472">Membrane</keyword>
<keyword evidence="5" id="KW-1185">Reference proteome</keyword>
<protein>
    <recommendedName>
        <fullName evidence="6">Ion transport domain-containing protein</fullName>
    </recommendedName>
</protein>
<dbReference type="InterPro" id="IPR024862">
    <property type="entry name" value="TRPV"/>
</dbReference>
<name>A0A835T4I1_CHLIN</name>
<dbReference type="EMBL" id="JAEHOC010000009">
    <property type="protein sequence ID" value="KAG2438699.1"/>
    <property type="molecule type" value="Genomic_DNA"/>
</dbReference>
<evidence type="ECO:0008006" key="6">
    <source>
        <dbReference type="Google" id="ProtNLM"/>
    </source>
</evidence>
<evidence type="ECO:0000256" key="3">
    <source>
        <dbReference type="SAM" id="Phobius"/>
    </source>
</evidence>
<reference evidence="4" key="1">
    <citation type="journal article" date="2020" name="bioRxiv">
        <title>Comparative genomics of Chlamydomonas.</title>
        <authorList>
            <person name="Craig R.J."/>
            <person name="Hasan A.R."/>
            <person name="Ness R.W."/>
            <person name="Keightley P.D."/>
        </authorList>
    </citation>
    <scope>NUCLEOTIDE SEQUENCE</scope>
    <source>
        <strain evidence="4">SAG 7.73</strain>
    </source>
</reference>
<feature type="transmembrane region" description="Helical" evidence="3">
    <location>
        <begin position="489"/>
        <end position="513"/>
    </location>
</feature>
<dbReference type="AlphaFoldDB" id="A0A835T4I1"/>
<evidence type="ECO:0000256" key="1">
    <source>
        <dbReference type="ARBA" id="ARBA00022737"/>
    </source>
</evidence>
<feature type="region of interest" description="Disordered" evidence="2">
    <location>
        <begin position="1141"/>
        <end position="1164"/>
    </location>
</feature>
<comment type="caution">
    <text evidence="4">The sequence shown here is derived from an EMBL/GenBank/DDBJ whole genome shotgun (WGS) entry which is preliminary data.</text>
</comment>
<dbReference type="Proteomes" id="UP000650467">
    <property type="component" value="Unassembled WGS sequence"/>
</dbReference>
<feature type="transmembrane region" description="Helical" evidence="3">
    <location>
        <begin position="533"/>
        <end position="553"/>
    </location>
</feature>
<feature type="region of interest" description="Disordered" evidence="2">
    <location>
        <begin position="931"/>
        <end position="984"/>
    </location>
</feature>
<accession>A0A835T4I1</accession>
<keyword evidence="1" id="KW-0677">Repeat</keyword>
<feature type="transmembrane region" description="Helical" evidence="3">
    <location>
        <begin position="389"/>
        <end position="406"/>
    </location>
</feature>
<evidence type="ECO:0000256" key="2">
    <source>
        <dbReference type="SAM" id="MobiDB-lite"/>
    </source>
</evidence>
<evidence type="ECO:0000313" key="5">
    <source>
        <dbReference type="Proteomes" id="UP000650467"/>
    </source>
</evidence>
<dbReference type="PANTHER" id="PTHR10582">
    <property type="entry name" value="TRANSIENT RECEPTOR POTENTIAL ION CHANNEL PROTEIN"/>
    <property type="match status" value="1"/>
</dbReference>
<feature type="compositionally biased region" description="Gly residues" evidence="2">
    <location>
        <begin position="797"/>
        <end position="814"/>
    </location>
</feature>
<feature type="compositionally biased region" description="Gly residues" evidence="2">
    <location>
        <begin position="757"/>
        <end position="776"/>
    </location>
</feature>
<feature type="transmembrane region" description="Helical" evidence="3">
    <location>
        <begin position="359"/>
        <end position="382"/>
    </location>
</feature>
<gene>
    <name evidence="4" type="ORF">HXX76_005245</name>
</gene>
<organism evidence="4 5">
    <name type="scientific">Chlamydomonas incerta</name>
    <dbReference type="NCBI Taxonomy" id="51695"/>
    <lineage>
        <taxon>Eukaryota</taxon>
        <taxon>Viridiplantae</taxon>
        <taxon>Chlorophyta</taxon>
        <taxon>core chlorophytes</taxon>
        <taxon>Chlorophyceae</taxon>
        <taxon>CS clade</taxon>
        <taxon>Chlamydomonadales</taxon>
        <taxon>Chlamydomonadaceae</taxon>
        <taxon>Chlamydomonas</taxon>
    </lineage>
</organism>
<dbReference type="GO" id="GO:0098703">
    <property type="term" value="P:calcium ion import across plasma membrane"/>
    <property type="evidence" value="ECO:0007669"/>
    <property type="project" value="TreeGrafter"/>
</dbReference>
<proteinExistence type="predicted"/>
<feature type="transmembrane region" description="Helical" evidence="3">
    <location>
        <begin position="721"/>
        <end position="743"/>
    </location>
</feature>
<keyword evidence="3" id="KW-1133">Transmembrane helix</keyword>
<feature type="transmembrane region" description="Helical" evidence="3">
    <location>
        <begin position="418"/>
        <end position="438"/>
    </location>
</feature>
<keyword evidence="3" id="KW-0812">Transmembrane</keyword>
<feature type="transmembrane region" description="Helical" evidence="3">
    <location>
        <begin position="855"/>
        <end position="877"/>
    </location>
</feature>
<feature type="compositionally biased region" description="Low complexity" evidence="2">
    <location>
        <begin position="777"/>
        <end position="796"/>
    </location>
</feature>
<sequence>MGGVTSLLSNMMTHKSWADERVLVYKSKRLYRAGDVTHLGGLPTARFMDSMYVVCTALDSSGWPGGEDATADAVRAAAAAAATAQLVTGCDEWAVYLTRLLKAIRRNRVEDARALLETDTWRQRVARGDALSWLPLEEVGLGESPLTSDLAATNSNVEMLALLVAHGRCQLSFRGMRLLVRRWEEVPVKDGGALELLLTYIRRCPRPLSTVACVLMALRWEVETRDRARTSSSQELRVVLRRFQELQVVLLEGLADVARTGGPDGSSSMGLAWLSGVLDPPQTPPPVSLGDYSPLRIAFEDRDFGFMASAVAEAYTRQKWLGASYLSLTPRDGSRELTLLDPLLMHTVWHKLGLVDEGVLSYLAETVSRLWFLSWVVPAAFVSSPRGRWCMRLLAGVSFIVVYIELLLMNPDAQLKEIVTMGMVLCLWLFGNLVEAMETVSAAYGGRLAKYIKANPQEFFFLLCDAMLLSLAVGYLLMMTDTAHMPMDIFMRLTLVWCSLAVPVFLKFLYMLVPLFQRLGPLLNTVYNMMQELVAFALPFAVITTGFATSYYIVHHAVPGGEPTAFVDVMLMYFSAFLGAFDLHQWDDLANPELRVFGITLMVIYLIIAGILLANLLIAIISYKYRPDQVAAQSVFGLAEVVDRHQIQVDFHMLCSPFCLLQLPCRVLPRGSRPAILPYTFYRVGLPPLEGFRPAAPHMATVLTGRDAVPQLMFHLTLHPLMLAGTAVAFFALSPFLVLRFGLVGHHRVLDRLWPSRGGGSDKAGSNGDGVGGGTTRKGSVSTINGTMSAQGAVSVAGGGGRSSRAGSGNGSGGLSGSFGSEDPSLGLQAAGAGDPWKSVGYFCTLRGLPRLASLVGRIVVAHLVGLALVLAMQLVFFTAGSLYVWAASTLLALYNVLYEPLTRFGVVSRRAVYRWRRGLQQWRKRRTAVVDSSGTGAKAGRDGNGGGSDAGTGAESADDAASDAGSTTTSARRRSTLTASQVAQRWSTITKGAAQQRQRATASGRYLTRQQVEQAVLRVFGLGWEAATKGDWGDDTPSGGAGPATASTGAAFRPRSAAVRGRALAPAAAVHFGAAADDVTTVHAHRSPHLNMKLLEEQEASRDLQALGRMSSRAAAATATPASARKDAAAGRRTVAIALPGGADEEDITRGGSFPTGGGNAGSAGASAPVPAAAVVLNEDVRALAAALCRPLQEQLQQIQAALSSRLEAQAVELGQLQEAVGTLREVLDASLTRVLDQDEVEQRRRSVLARAYGDENY</sequence>
<feature type="transmembrane region" description="Helical" evidence="3">
    <location>
        <begin position="459"/>
        <end position="477"/>
    </location>
</feature>
<dbReference type="OrthoDB" id="538524at2759"/>
<feature type="transmembrane region" description="Helical" evidence="3">
    <location>
        <begin position="596"/>
        <end position="621"/>
    </location>
</feature>
<dbReference type="PANTHER" id="PTHR10582:SF2">
    <property type="entry name" value="INACTIVE"/>
    <property type="match status" value="1"/>
</dbReference>
<feature type="region of interest" description="Disordered" evidence="2">
    <location>
        <begin position="755"/>
        <end position="814"/>
    </location>
</feature>
<feature type="transmembrane region" description="Helical" evidence="3">
    <location>
        <begin position="565"/>
        <end position="584"/>
    </location>
</feature>
<feature type="transmembrane region" description="Helical" evidence="3">
    <location>
        <begin position="883"/>
        <end position="902"/>
    </location>
</feature>
<dbReference type="GO" id="GO:0005216">
    <property type="term" value="F:monoatomic ion channel activity"/>
    <property type="evidence" value="ECO:0007669"/>
    <property type="project" value="InterPro"/>
</dbReference>